<evidence type="ECO:0000313" key="8">
    <source>
        <dbReference type="Proteomes" id="UP000472372"/>
    </source>
</evidence>
<dbReference type="GO" id="GO:0003824">
    <property type="term" value="F:catalytic activity"/>
    <property type="evidence" value="ECO:0007669"/>
    <property type="project" value="InterPro"/>
</dbReference>
<reference evidence="7" key="1">
    <citation type="submission" date="2021-02" db="EMBL/GenBank/DDBJ databases">
        <authorList>
            <person name="Syme A R."/>
            <person name="Syme A R."/>
            <person name="Moolhuijzen P."/>
        </authorList>
    </citation>
    <scope>NUCLEOTIDE SEQUENCE</scope>
    <source>
        <strain evidence="7">W1-1</strain>
    </source>
</reference>
<dbReference type="PANTHER" id="PTHR45527:SF11">
    <property type="entry name" value="NONRIBOSOMAL PEPTIDE SYNTHETASE 5"/>
    <property type="match status" value="1"/>
</dbReference>
<comment type="similarity">
    <text evidence="4">Belongs to the NRP synthetase family.</text>
</comment>
<evidence type="ECO:0008006" key="9">
    <source>
        <dbReference type="Google" id="ProtNLM"/>
    </source>
</evidence>
<sequence length="989" mass="108388">MNMPTTARPRMVMSLADIDAVTLSAIAKACKVSEHRIEDVYSCTPLQSSMVAKNRNEMFHFVLSPVSPVDPDPFCDALSQVVAQNEILRSRIVNCAGMGCVNVVTDEEHVTNRNTGYDSIQDYLQEDDDAPHHRFETGELLFRSAYVGHHAVLTLHHSVMDYWSIDKLIQLDLAVVYSGQPPIKRPPFKEFVRYCLEWEEDAARAFWMQRFKASPAVFPEPRSEQSPSPRVSEKTIRHMPLKRMTGRAALASSQMPLFIEAAWALTMAIYTNSESVAYGLVLSGRSRTLNGTENTLGPTVTEVPVQVNLRRQTMTVDSLIKDRATALRQLQQHAAKTQYGLENIRALSEPARAAANFQTLINVRPAVFSDKKPEDTANGNAIKLRMVWLQGYYPLQLIFSIMDDGVTVWARTDSAVISDRQLDRILHQFEHMLRTLTELPLQTRLADLPLLDSHARAEVLDWSCTLPAVPNKSLIEALNPCAQSEGLAVEAVDGNATHVALDSMSNRIAEQLRGRGVLPGMPVGFLFEKSRLAIVALLGLLKAGGTCVPIEKYDEALLSSEGVKLVVTSPAVFLHVPNLGPNVFVIDPESMMGTVINTQSKLPSNGHALTTEARAMKSTAEDLAFILFTTEDAGARQTRVMLSHGHVVSVLTRYVEQFDWQPGCRIVQFSAYLSSQGVLEILGTLLAGGCVCVPRADEVNLPAFITSAKADGALLPPSVIRTMSPSQVPGLRFLVSVGGEDFGDEQLGQTWADKLCFFRAWAVGGEAAMLMTIAKVVPNPLYPDSMGKATGCVAWIVKADNTDDLAPLGGVGEVMIEVGSGVRGHGFDGFVSPPIWAPLRSASGPGSQYFRTGILAKNNTDGSLSPVGRMSNRLKLGGQTIQLEQIERVLVRCSQLRDAVVTARIAAGRTQLVAVVCLADARLPSRKVLERLPVHITRACCDAVSAWALSRLPSELVPTVIHVVEELPRSPLHRVHRPAVREWLRQPHN</sequence>
<evidence type="ECO:0000256" key="3">
    <source>
        <dbReference type="ARBA" id="ARBA00022598"/>
    </source>
</evidence>
<name>A0A6S6VPR1_9PLEO</name>
<evidence type="ECO:0000259" key="6">
    <source>
        <dbReference type="Pfam" id="PF00668"/>
    </source>
</evidence>
<dbReference type="Pfam" id="PF00668">
    <property type="entry name" value="Condensation"/>
    <property type="match status" value="1"/>
</dbReference>
<dbReference type="Gene3D" id="3.30.300.30">
    <property type="match status" value="1"/>
</dbReference>
<dbReference type="GO" id="GO:0043041">
    <property type="term" value="P:amino acid activation for nonribosomal peptide biosynthetic process"/>
    <property type="evidence" value="ECO:0007669"/>
    <property type="project" value="TreeGrafter"/>
</dbReference>
<evidence type="ECO:0000313" key="7">
    <source>
        <dbReference type="EMBL" id="CAE6999366.1"/>
    </source>
</evidence>
<keyword evidence="2" id="KW-0597">Phosphoprotein</keyword>
<dbReference type="Gene3D" id="3.30.559.30">
    <property type="entry name" value="Nonribosomal peptide synthetase, condensation domain"/>
    <property type="match status" value="1"/>
</dbReference>
<dbReference type="SUPFAM" id="SSF52777">
    <property type="entry name" value="CoA-dependent acyltransferases"/>
    <property type="match status" value="2"/>
</dbReference>
<dbReference type="FunFam" id="3.30.559.10:FF:000151">
    <property type="entry name" value="Uncharacterized protein"/>
    <property type="match status" value="1"/>
</dbReference>
<dbReference type="AlphaFoldDB" id="A0A6S6VPR1"/>
<dbReference type="PANTHER" id="PTHR45527">
    <property type="entry name" value="NONRIBOSOMAL PEPTIDE SYNTHETASE"/>
    <property type="match status" value="1"/>
</dbReference>
<organism evidence="7 8">
    <name type="scientific">Pyrenophora teres f. teres</name>
    <dbReference type="NCBI Taxonomy" id="97479"/>
    <lineage>
        <taxon>Eukaryota</taxon>
        <taxon>Fungi</taxon>
        <taxon>Dikarya</taxon>
        <taxon>Ascomycota</taxon>
        <taxon>Pezizomycotina</taxon>
        <taxon>Dothideomycetes</taxon>
        <taxon>Pleosporomycetidae</taxon>
        <taxon>Pleosporales</taxon>
        <taxon>Pleosporineae</taxon>
        <taxon>Pleosporaceae</taxon>
        <taxon>Pyrenophora</taxon>
    </lineage>
</organism>
<dbReference type="InterPro" id="IPR001242">
    <property type="entry name" value="Condensation_dom"/>
</dbReference>
<accession>A0A6S6VPR1</accession>
<dbReference type="InterPro" id="IPR042099">
    <property type="entry name" value="ANL_N_sf"/>
</dbReference>
<keyword evidence="1" id="KW-0596">Phosphopantetheine</keyword>
<dbReference type="GO" id="GO:0044550">
    <property type="term" value="P:secondary metabolite biosynthetic process"/>
    <property type="evidence" value="ECO:0007669"/>
    <property type="project" value="TreeGrafter"/>
</dbReference>
<evidence type="ECO:0000256" key="2">
    <source>
        <dbReference type="ARBA" id="ARBA00022553"/>
    </source>
</evidence>
<dbReference type="EMBL" id="HG992977">
    <property type="protein sequence ID" value="CAE6999366.1"/>
    <property type="molecule type" value="Genomic_DNA"/>
</dbReference>
<dbReference type="Gene3D" id="3.30.559.10">
    <property type="entry name" value="Chloramphenicol acetyltransferase-like domain"/>
    <property type="match status" value="1"/>
</dbReference>
<evidence type="ECO:0000259" key="5">
    <source>
        <dbReference type="Pfam" id="PF00501"/>
    </source>
</evidence>
<evidence type="ECO:0000256" key="1">
    <source>
        <dbReference type="ARBA" id="ARBA00022450"/>
    </source>
</evidence>
<dbReference type="GO" id="GO:0005737">
    <property type="term" value="C:cytoplasm"/>
    <property type="evidence" value="ECO:0007669"/>
    <property type="project" value="TreeGrafter"/>
</dbReference>
<dbReference type="InterPro" id="IPR023213">
    <property type="entry name" value="CAT-like_dom_sf"/>
</dbReference>
<dbReference type="Gene3D" id="3.40.50.12780">
    <property type="entry name" value="N-terminal domain of ligase-like"/>
    <property type="match status" value="1"/>
</dbReference>
<dbReference type="Proteomes" id="UP000472372">
    <property type="component" value="Chromosome 1"/>
</dbReference>
<dbReference type="InterPro" id="IPR045851">
    <property type="entry name" value="AMP-bd_C_sf"/>
</dbReference>
<gene>
    <name evidence="7" type="ORF">PTTW11_00882</name>
</gene>
<dbReference type="InterPro" id="IPR000873">
    <property type="entry name" value="AMP-dep_synth/lig_dom"/>
</dbReference>
<keyword evidence="3" id="KW-0436">Ligase</keyword>
<feature type="domain" description="AMP-dependent synthetase/ligase" evidence="5">
    <location>
        <begin position="494"/>
        <end position="817"/>
    </location>
</feature>
<proteinExistence type="inferred from homology"/>
<protein>
    <recommendedName>
        <fullName evidence="9">AMP-dependent synthetase/ligase domain-containing protein</fullName>
    </recommendedName>
</protein>
<dbReference type="Pfam" id="PF00501">
    <property type="entry name" value="AMP-binding"/>
    <property type="match status" value="1"/>
</dbReference>
<dbReference type="GO" id="GO:0031177">
    <property type="term" value="F:phosphopantetheine binding"/>
    <property type="evidence" value="ECO:0007669"/>
    <property type="project" value="TreeGrafter"/>
</dbReference>
<evidence type="ECO:0000256" key="4">
    <source>
        <dbReference type="ARBA" id="ARBA00029454"/>
    </source>
</evidence>
<dbReference type="SUPFAM" id="SSF56801">
    <property type="entry name" value="Acetyl-CoA synthetase-like"/>
    <property type="match status" value="1"/>
</dbReference>
<feature type="domain" description="Condensation" evidence="6">
    <location>
        <begin position="38"/>
        <end position="453"/>
    </location>
</feature>